<organism evidence="4 5">
    <name type="scientific">Pseudovibrio axinellae</name>
    <dbReference type="NCBI Taxonomy" id="989403"/>
    <lineage>
        <taxon>Bacteria</taxon>
        <taxon>Pseudomonadati</taxon>
        <taxon>Pseudomonadota</taxon>
        <taxon>Alphaproteobacteria</taxon>
        <taxon>Hyphomicrobiales</taxon>
        <taxon>Stappiaceae</taxon>
        <taxon>Pseudovibrio</taxon>
    </lineage>
</organism>
<dbReference type="AlphaFoldDB" id="A0A165XF49"/>
<dbReference type="GO" id="GO:0006417">
    <property type="term" value="P:regulation of translation"/>
    <property type="evidence" value="ECO:0007669"/>
    <property type="project" value="UniProtKB-KW"/>
</dbReference>
<dbReference type="InterPro" id="IPR023200">
    <property type="entry name" value="RMF_sf"/>
</dbReference>
<dbReference type="InterPro" id="IPR007040">
    <property type="entry name" value="Ribosome_modulation_factor"/>
</dbReference>
<dbReference type="EMBL" id="LMCB01000030">
    <property type="protein sequence ID" value="KZL17648.1"/>
    <property type="molecule type" value="Genomic_DNA"/>
</dbReference>
<dbReference type="PATRIC" id="fig|989403.3.peg.3199"/>
<dbReference type="RefSeq" id="WP_068007404.1">
    <property type="nucleotide sequence ID" value="NZ_FOFM01000010.1"/>
</dbReference>
<keyword evidence="2" id="KW-0810">Translation regulation</keyword>
<dbReference type="OrthoDB" id="7906519at2"/>
<feature type="region of interest" description="Disordered" evidence="3">
    <location>
        <begin position="150"/>
        <end position="193"/>
    </location>
</feature>
<evidence type="ECO:0000313" key="5">
    <source>
        <dbReference type="Proteomes" id="UP000076577"/>
    </source>
</evidence>
<accession>A0A165XF49</accession>
<proteinExistence type="predicted"/>
<evidence type="ECO:0000256" key="1">
    <source>
        <dbReference type="ARBA" id="ARBA00022490"/>
    </source>
</evidence>
<name>A0A165XF49_9HYPH</name>
<keyword evidence="5" id="KW-1185">Reference proteome</keyword>
<dbReference type="Pfam" id="PF04957">
    <property type="entry name" value="RMF"/>
    <property type="match status" value="1"/>
</dbReference>
<evidence type="ECO:0000256" key="3">
    <source>
        <dbReference type="SAM" id="MobiDB-lite"/>
    </source>
</evidence>
<sequence>MSDTTLVNEPPQDAVVTTTLSKLRKVADTAASSQGEMRAEYSKAEAAGLNLQAAKKALSLLKKGDDKTKDWVEEVCETVRYLRLCGIELTKDQLELFNFTDTTLAPVDERAYVSGLSAGRLGENQNENPHDLGSDAGQKWMEGWNKGAEERRVVLSMEPKKGPDAAPELVKGDPDSGDPDPMDAALAAQTEED</sequence>
<dbReference type="Gene3D" id="1.10.10.620">
    <property type="entry name" value="ribosome modulation factor like domain"/>
    <property type="match status" value="1"/>
</dbReference>
<keyword evidence="1" id="KW-0963">Cytoplasm</keyword>
<reference evidence="4 5" key="1">
    <citation type="journal article" date="2016" name="Front. Microbiol.">
        <title>Comparative Genomic Analysis Reveals a Diverse Repertoire of Genes Involved in Prokaryote-Eukaryote Interactions within the Pseudovibrio Genus.</title>
        <authorList>
            <person name="Romano S."/>
            <person name="Fernandez-Guerra A."/>
            <person name="Reen F.J."/>
            <person name="Glockner F.O."/>
            <person name="Crowley S.P."/>
            <person name="O'Sullivan O."/>
            <person name="Cotter P.D."/>
            <person name="Adams C."/>
            <person name="Dobson A.D."/>
            <person name="O'Gara F."/>
        </authorList>
    </citation>
    <scope>NUCLEOTIDE SEQUENCE [LARGE SCALE GENOMIC DNA]</scope>
    <source>
        <strain evidence="4 5">Ad2</strain>
    </source>
</reference>
<evidence type="ECO:0000313" key="4">
    <source>
        <dbReference type="EMBL" id="KZL17648.1"/>
    </source>
</evidence>
<feature type="compositionally biased region" description="Basic and acidic residues" evidence="3">
    <location>
        <begin position="150"/>
        <end position="163"/>
    </location>
</feature>
<comment type="caution">
    <text evidence="4">The sequence shown here is derived from an EMBL/GenBank/DDBJ whole genome shotgun (WGS) entry which is preliminary data.</text>
</comment>
<dbReference type="Proteomes" id="UP000076577">
    <property type="component" value="Unassembled WGS sequence"/>
</dbReference>
<gene>
    <name evidence="4" type="primary">rmf</name>
    <name evidence="4" type="ORF">PsAD2_02984</name>
</gene>
<protein>
    <submittedName>
        <fullName evidence="4">Ribosome modulation factor</fullName>
    </submittedName>
</protein>
<dbReference type="STRING" id="989403.SAMN05421798_11098"/>
<evidence type="ECO:0000256" key="2">
    <source>
        <dbReference type="ARBA" id="ARBA00022845"/>
    </source>
</evidence>